<dbReference type="Gene3D" id="1.10.260.40">
    <property type="entry name" value="lambda repressor-like DNA-binding domains"/>
    <property type="match status" value="1"/>
</dbReference>
<dbReference type="RefSeq" id="WP_192909426.1">
    <property type="nucleotide sequence ID" value="NZ_BJFL01000005.1"/>
</dbReference>
<proteinExistence type="predicted"/>
<dbReference type="Proteomes" id="UP000298860">
    <property type="component" value="Unassembled WGS sequence"/>
</dbReference>
<dbReference type="SUPFAM" id="SSF47413">
    <property type="entry name" value="lambda repressor-like DNA-binding domains"/>
    <property type="match status" value="1"/>
</dbReference>
<organism evidence="3 4">
    <name type="scientific">Gandjariella thermophila</name>
    <dbReference type="NCBI Taxonomy" id="1931992"/>
    <lineage>
        <taxon>Bacteria</taxon>
        <taxon>Bacillati</taxon>
        <taxon>Actinomycetota</taxon>
        <taxon>Actinomycetes</taxon>
        <taxon>Pseudonocardiales</taxon>
        <taxon>Pseudonocardiaceae</taxon>
        <taxon>Gandjariella</taxon>
    </lineage>
</organism>
<feature type="domain" description="HTH cro/C1-type" evidence="2">
    <location>
        <begin position="18"/>
        <end position="72"/>
    </location>
</feature>
<dbReference type="CDD" id="cd00093">
    <property type="entry name" value="HTH_XRE"/>
    <property type="match status" value="1"/>
</dbReference>
<evidence type="ECO:0000313" key="4">
    <source>
        <dbReference type="Proteomes" id="UP000298860"/>
    </source>
</evidence>
<gene>
    <name evidence="3" type="ORF">GTS_16450</name>
</gene>
<accession>A0A4D4J4L4</accession>
<reference evidence="4" key="1">
    <citation type="submission" date="2019-04" db="EMBL/GenBank/DDBJ databases">
        <title>Draft genome sequence of Pseudonocardiaceae bacterium SL3-2-4.</title>
        <authorList>
            <person name="Ningsih F."/>
            <person name="Yokota A."/>
            <person name="Sakai Y."/>
            <person name="Nanatani K."/>
            <person name="Yabe S."/>
            <person name="Oetari A."/>
            <person name="Sjamsuridzal W."/>
        </authorList>
    </citation>
    <scope>NUCLEOTIDE SEQUENCE [LARGE SCALE GENOMIC DNA]</scope>
    <source>
        <strain evidence="4">SL3-2-4</strain>
    </source>
</reference>
<dbReference type="Pfam" id="PF19054">
    <property type="entry name" value="DUF5753"/>
    <property type="match status" value="1"/>
</dbReference>
<dbReference type="InterPro" id="IPR010982">
    <property type="entry name" value="Lambda_DNA-bd_dom_sf"/>
</dbReference>
<name>A0A4D4J4L4_9PSEU</name>
<sequence>MAQHSIPAIRRLQLGRLLKELREKAGLTQEQAAADLELSDSSLSRIENGQQPAHPLYVRAMLELYRVSVDDWDAVLELAREAVKKKWWHIEGVTATSYVGLEAEAVRLRNFELAVIPGLLQTEGYARALFADYTPRLRDKHLRIRMRRRERLTGANPLVLHAIIHRWALTPGVVDAAVLREQARHLVDMAGLPHVTIQVLPADVGPHAGLAGSFCVLRFPPDTIADLGYHEHPAGQLQISTPDQVAQLNRNFRELSTIALSEHESAALLAALATDGAEGVHRGPEPGRVAQEQPLPGRRRELR</sequence>
<comment type="caution">
    <text evidence="3">The sequence shown here is derived from an EMBL/GenBank/DDBJ whole genome shotgun (WGS) entry which is preliminary data.</text>
</comment>
<evidence type="ECO:0000259" key="2">
    <source>
        <dbReference type="PROSITE" id="PS50943"/>
    </source>
</evidence>
<dbReference type="GO" id="GO:0003677">
    <property type="term" value="F:DNA binding"/>
    <property type="evidence" value="ECO:0007669"/>
    <property type="project" value="InterPro"/>
</dbReference>
<evidence type="ECO:0000256" key="1">
    <source>
        <dbReference type="SAM" id="MobiDB-lite"/>
    </source>
</evidence>
<protein>
    <submittedName>
        <fullName evidence="3">Transcriptional regulator</fullName>
    </submittedName>
</protein>
<dbReference type="Pfam" id="PF13560">
    <property type="entry name" value="HTH_31"/>
    <property type="match status" value="1"/>
</dbReference>
<keyword evidence="4" id="KW-1185">Reference proteome</keyword>
<dbReference type="InterPro" id="IPR043917">
    <property type="entry name" value="DUF5753"/>
</dbReference>
<feature type="region of interest" description="Disordered" evidence="1">
    <location>
        <begin position="277"/>
        <end position="303"/>
    </location>
</feature>
<evidence type="ECO:0000313" key="3">
    <source>
        <dbReference type="EMBL" id="GDY30012.1"/>
    </source>
</evidence>
<dbReference type="InterPro" id="IPR001387">
    <property type="entry name" value="Cro/C1-type_HTH"/>
</dbReference>
<dbReference type="EMBL" id="BJFL01000005">
    <property type="protein sequence ID" value="GDY30012.1"/>
    <property type="molecule type" value="Genomic_DNA"/>
</dbReference>
<dbReference type="AlphaFoldDB" id="A0A4D4J4L4"/>
<dbReference type="PROSITE" id="PS50943">
    <property type="entry name" value="HTH_CROC1"/>
    <property type="match status" value="1"/>
</dbReference>
<dbReference type="SMART" id="SM00530">
    <property type="entry name" value="HTH_XRE"/>
    <property type="match status" value="1"/>
</dbReference>